<keyword evidence="4 6" id="KW-0464">Manganese</keyword>
<accession>D1B8R2</accession>
<sequence length="573" mass="61379">MSLRHLLPHALGERPCDLLIRGALVANVLSMEMERVDVAVKDGVIVGLGDGYEAVSQVDARGLVLIPGMLDGHVHIESSWMVPSRFAQAVVPRGTTGVFADPHEIANVLGPQGVIGMYESSRGLPLDVYLGCPSCVPASPFESCKVPMGVEELEGLRDGGYCQHLGEMMNYPGVLSGDLEVWGKLEAFRGMPLTAHAPGLSGRELCAYILSGCDGDHEATTLEEGLEKLRRGMWVMMREGSAAPDLEALVPLVKDVPSRCSRCMVVSDDLDARTLMERGHMDHKVRKLCALGVDPLVAVRMVTLSPAEYFRIPRLGALAPGYRADLVLVDSIPDMNVVMVFKDGRLVAREGEMVEDLSGHPVSPRLAERGPDLGEVDLGSLSVPAEGDRIRVIGFTPGSLLTRELEMAPPVLDGQVVPSREPDLAKLVCRERHRGTSRMGLGFVKGLGLKEGAFGGTVSHDAHNAIVAGMDDRSIKTVLDRLNHLGGGVVVAKGDRVLAELALPFGGLMADLPARDLARLQEEVDLTVASLGVSGPHPCMALSFLSLSVIPELKLTDRGYINLARGGIVPIWV</sequence>
<dbReference type="Pfam" id="PF13382">
    <property type="entry name" value="Adenine_deam_C"/>
    <property type="match status" value="1"/>
</dbReference>
<gene>
    <name evidence="6" type="primary">ade</name>
    <name evidence="9" type="ordered locus">Taci_0428</name>
</gene>
<dbReference type="PANTHER" id="PTHR11113:SF2">
    <property type="entry name" value="ADENINE DEAMINASE"/>
    <property type="match status" value="1"/>
</dbReference>
<reference evidence="9 10" key="1">
    <citation type="journal article" date="2009" name="Stand. Genomic Sci.">
        <title>Complete genome sequence of Thermanaerovibrio acidaminovorans type strain (Su883).</title>
        <authorList>
            <person name="Chovatia M."/>
            <person name="Sikorski J."/>
            <person name="Schroder M."/>
            <person name="Lapidus A."/>
            <person name="Nolan M."/>
            <person name="Tice H."/>
            <person name="Glavina Del Rio T."/>
            <person name="Copeland A."/>
            <person name="Cheng J.F."/>
            <person name="Lucas S."/>
            <person name="Chen F."/>
            <person name="Bruce D."/>
            <person name="Goodwin L."/>
            <person name="Pitluck S."/>
            <person name="Ivanova N."/>
            <person name="Mavromatis K."/>
            <person name="Ovchinnikova G."/>
            <person name="Pati A."/>
            <person name="Chen A."/>
            <person name="Palaniappan K."/>
            <person name="Land M."/>
            <person name="Hauser L."/>
            <person name="Chang Y.J."/>
            <person name="Jeffries C.D."/>
            <person name="Chain P."/>
            <person name="Saunders E."/>
            <person name="Detter J.C."/>
            <person name="Brettin T."/>
            <person name="Rohde M."/>
            <person name="Goker M."/>
            <person name="Spring S."/>
            <person name="Bristow J."/>
            <person name="Markowitz V."/>
            <person name="Hugenholtz P."/>
            <person name="Kyrpides N.C."/>
            <person name="Klenk H.P."/>
            <person name="Eisen J.A."/>
        </authorList>
    </citation>
    <scope>NUCLEOTIDE SEQUENCE [LARGE SCALE GENOMIC DNA]</scope>
    <source>
        <strain evidence="10">ATCC 49978 / DSM 6589 / Su883</strain>
    </source>
</reference>
<dbReference type="OrthoDB" id="9775607at2"/>
<dbReference type="InterPro" id="IPR006680">
    <property type="entry name" value="Amidohydro-rel"/>
</dbReference>
<keyword evidence="3 6" id="KW-0378">Hydrolase</keyword>
<dbReference type="HOGENOM" id="CLU_027935_0_0_0"/>
<dbReference type="PATRIC" id="fig|525903.6.peg.433"/>
<comment type="catalytic activity">
    <reaction evidence="5 6">
        <text>adenine + H2O + H(+) = hypoxanthine + NH4(+)</text>
        <dbReference type="Rhea" id="RHEA:23688"/>
        <dbReference type="ChEBI" id="CHEBI:15377"/>
        <dbReference type="ChEBI" id="CHEBI:15378"/>
        <dbReference type="ChEBI" id="CHEBI:16708"/>
        <dbReference type="ChEBI" id="CHEBI:17368"/>
        <dbReference type="ChEBI" id="CHEBI:28938"/>
        <dbReference type="EC" id="3.5.4.2"/>
    </reaction>
</comment>
<comment type="cofactor">
    <cofactor evidence="6">
        <name>Mn(2+)</name>
        <dbReference type="ChEBI" id="CHEBI:29035"/>
    </cofactor>
</comment>
<dbReference type="GO" id="GO:0006146">
    <property type="term" value="P:adenine catabolic process"/>
    <property type="evidence" value="ECO:0007669"/>
    <property type="project" value="InterPro"/>
</dbReference>
<evidence type="ECO:0000259" key="7">
    <source>
        <dbReference type="Pfam" id="PF01979"/>
    </source>
</evidence>
<organism evidence="9 10">
    <name type="scientific">Thermanaerovibrio acidaminovorans (strain ATCC 49978 / DSM 6589 / Su883)</name>
    <name type="common">Selenomonas acidaminovorans</name>
    <dbReference type="NCBI Taxonomy" id="525903"/>
    <lineage>
        <taxon>Bacteria</taxon>
        <taxon>Thermotogati</taxon>
        <taxon>Synergistota</taxon>
        <taxon>Synergistia</taxon>
        <taxon>Synergistales</taxon>
        <taxon>Synergistaceae</taxon>
        <taxon>Thermanaerovibrio</taxon>
    </lineage>
</organism>
<dbReference type="Gene3D" id="3.20.20.140">
    <property type="entry name" value="Metal-dependent hydrolases"/>
    <property type="match status" value="1"/>
</dbReference>
<dbReference type="InterPro" id="IPR011059">
    <property type="entry name" value="Metal-dep_hydrolase_composite"/>
</dbReference>
<protein>
    <recommendedName>
        <fullName evidence="2 6">Adenine deaminase</fullName>
        <shortName evidence="6">Adenase</shortName>
        <shortName evidence="6">Adenine aminase</shortName>
        <ecNumber evidence="2 6">3.5.4.2</ecNumber>
    </recommendedName>
</protein>
<keyword evidence="10" id="KW-1185">Reference proteome</keyword>
<dbReference type="PANTHER" id="PTHR11113">
    <property type="entry name" value="N-ACETYLGLUCOSAMINE-6-PHOSPHATE DEACETYLASE"/>
    <property type="match status" value="1"/>
</dbReference>
<dbReference type="InterPro" id="IPR006679">
    <property type="entry name" value="Adenine_deam"/>
</dbReference>
<comment type="similarity">
    <text evidence="1 6">Belongs to the metallo-dependent hydrolases superfamily. Adenine deaminase family.</text>
</comment>
<evidence type="ECO:0000256" key="3">
    <source>
        <dbReference type="ARBA" id="ARBA00022801"/>
    </source>
</evidence>
<dbReference type="EMBL" id="CP001818">
    <property type="protein sequence ID" value="ACZ18665.1"/>
    <property type="molecule type" value="Genomic_DNA"/>
</dbReference>
<dbReference type="SUPFAM" id="SSF51338">
    <property type="entry name" value="Composite domain of metallo-dependent hydrolases"/>
    <property type="match status" value="1"/>
</dbReference>
<name>D1B8R2_THEAS</name>
<dbReference type="NCBIfam" id="TIGR01178">
    <property type="entry name" value="ade"/>
    <property type="match status" value="1"/>
</dbReference>
<evidence type="ECO:0000259" key="8">
    <source>
        <dbReference type="Pfam" id="PF13382"/>
    </source>
</evidence>
<dbReference type="KEGG" id="tai:Taci_0428"/>
<dbReference type="eggNOG" id="COG1001">
    <property type="taxonomic scope" value="Bacteria"/>
</dbReference>
<dbReference type="InterPro" id="IPR032466">
    <property type="entry name" value="Metal_Hydrolase"/>
</dbReference>
<evidence type="ECO:0000256" key="6">
    <source>
        <dbReference type="HAMAP-Rule" id="MF_01518"/>
    </source>
</evidence>
<evidence type="ECO:0000256" key="1">
    <source>
        <dbReference type="ARBA" id="ARBA00006773"/>
    </source>
</evidence>
<dbReference type="EnsemblBacteria" id="ACZ18665">
    <property type="protein sequence ID" value="ACZ18665"/>
    <property type="gene ID" value="Taci_0428"/>
</dbReference>
<evidence type="ECO:0000313" key="9">
    <source>
        <dbReference type="EMBL" id="ACZ18665.1"/>
    </source>
</evidence>
<evidence type="ECO:0000313" key="10">
    <source>
        <dbReference type="Proteomes" id="UP000002030"/>
    </source>
</evidence>
<dbReference type="Pfam" id="PF01979">
    <property type="entry name" value="Amidohydro_1"/>
    <property type="match status" value="1"/>
</dbReference>
<proteinExistence type="inferred from homology"/>
<evidence type="ECO:0000256" key="4">
    <source>
        <dbReference type="ARBA" id="ARBA00023211"/>
    </source>
</evidence>
<dbReference type="SUPFAM" id="SSF51556">
    <property type="entry name" value="Metallo-dependent hydrolases"/>
    <property type="match status" value="1"/>
</dbReference>
<dbReference type="GO" id="GO:0000034">
    <property type="term" value="F:adenine deaminase activity"/>
    <property type="evidence" value="ECO:0007669"/>
    <property type="project" value="UniProtKB-UniRule"/>
</dbReference>
<dbReference type="AlphaFoldDB" id="D1B8R2"/>
<feature type="domain" description="Adenine deaminase C-terminal" evidence="8">
    <location>
        <begin position="400"/>
        <end position="563"/>
    </location>
</feature>
<dbReference type="STRING" id="525903.Taci_0428"/>
<dbReference type="Proteomes" id="UP000002030">
    <property type="component" value="Chromosome"/>
</dbReference>
<dbReference type="HAMAP" id="MF_01518">
    <property type="entry name" value="Adenine_deamin"/>
    <property type="match status" value="1"/>
</dbReference>
<dbReference type="RefSeq" id="WP_012869181.1">
    <property type="nucleotide sequence ID" value="NC_013522.1"/>
</dbReference>
<evidence type="ECO:0000256" key="2">
    <source>
        <dbReference type="ARBA" id="ARBA00012782"/>
    </source>
</evidence>
<feature type="domain" description="Amidohydrolase-related" evidence="7">
    <location>
        <begin position="64"/>
        <end position="347"/>
    </location>
</feature>
<dbReference type="InterPro" id="IPR026912">
    <property type="entry name" value="Adenine_deam_C"/>
</dbReference>
<evidence type="ECO:0000256" key="5">
    <source>
        <dbReference type="ARBA" id="ARBA00047720"/>
    </source>
</evidence>
<dbReference type="EC" id="3.5.4.2" evidence="2 6"/>
<dbReference type="Gene3D" id="2.30.40.10">
    <property type="entry name" value="Urease, subunit C, domain 1"/>
    <property type="match status" value="1"/>
</dbReference>